<dbReference type="SUPFAM" id="SSF53756">
    <property type="entry name" value="UDP-Glycosyltransferase/glycogen phosphorylase"/>
    <property type="match status" value="1"/>
</dbReference>
<keyword evidence="2" id="KW-0808">Transferase</keyword>
<accession>A0A5B9DBY1</accession>
<dbReference type="OrthoDB" id="132546at2157"/>
<dbReference type="RefSeq" id="WP_147663138.1">
    <property type="nucleotide sequence ID" value="NZ_CP042905.2"/>
</dbReference>
<dbReference type="PANTHER" id="PTHR12526">
    <property type="entry name" value="GLYCOSYLTRANSFERASE"/>
    <property type="match status" value="1"/>
</dbReference>
<dbReference type="EMBL" id="CP042905">
    <property type="protein sequence ID" value="QEE16260.1"/>
    <property type="molecule type" value="Genomic_DNA"/>
</dbReference>
<evidence type="ECO:0000256" key="1">
    <source>
        <dbReference type="ARBA" id="ARBA00022676"/>
    </source>
</evidence>
<organism evidence="5 6">
    <name type="scientific">Promethearchaeum syntrophicum</name>
    <dbReference type="NCBI Taxonomy" id="2594042"/>
    <lineage>
        <taxon>Archaea</taxon>
        <taxon>Promethearchaeati</taxon>
        <taxon>Promethearchaeota</taxon>
        <taxon>Promethearchaeia</taxon>
        <taxon>Promethearchaeales</taxon>
        <taxon>Promethearchaeaceae</taxon>
        <taxon>Promethearchaeum</taxon>
    </lineage>
</organism>
<evidence type="ECO:0000256" key="2">
    <source>
        <dbReference type="ARBA" id="ARBA00022679"/>
    </source>
</evidence>
<reference evidence="5 6" key="2">
    <citation type="journal article" date="2024" name="Int. J. Syst. Evol. Microbiol.">
        <title>Promethearchaeum syntrophicum gen. nov., sp. nov., an anaerobic, obligately syntrophic archaeon, the first isolate of the lineage 'Asgard' archaea, and proposal of the new archaeal phylum Promethearchaeota phyl. nov. and kingdom Promethearchaeati regn. nov.</title>
        <authorList>
            <person name="Imachi H."/>
            <person name="Nobu M.K."/>
            <person name="Kato S."/>
            <person name="Takaki Y."/>
            <person name="Miyazaki M."/>
            <person name="Miyata M."/>
            <person name="Ogawara M."/>
            <person name="Saito Y."/>
            <person name="Sakai S."/>
            <person name="Tahara Y.O."/>
            <person name="Takano Y."/>
            <person name="Tasumi E."/>
            <person name="Uematsu K."/>
            <person name="Yoshimura T."/>
            <person name="Itoh T."/>
            <person name="Ohkuma M."/>
            <person name="Takai K."/>
        </authorList>
    </citation>
    <scope>NUCLEOTIDE SEQUENCE [LARGE SCALE GENOMIC DNA]</scope>
    <source>
        <strain evidence="5 6">MK-D1</strain>
    </source>
</reference>
<dbReference type="Pfam" id="PF00534">
    <property type="entry name" value="Glycos_transf_1"/>
    <property type="match status" value="1"/>
</dbReference>
<proteinExistence type="predicted"/>
<dbReference type="KEGG" id="psyt:DSAG12_02090"/>
<evidence type="ECO:0000313" key="5">
    <source>
        <dbReference type="EMBL" id="QEE16260.1"/>
    </source>
</evidence>
<dbReference type="InterPro" id="IPR001296">
    <property type="entry name" value="Glyco_trans_1"/>
</dbReference>
<protein>
    <submittedName>
        <fullName evidence="5">Glycosyltransferase</fullName>
    </submittedName>
</protein>
<dbReference type="CDD" id="cd03801">
    <property type="entry name" value="GT4_PimA-like"/>
    <property type="match status" value="1"/>
</dbReference>
<dbReference type="GO" id="GO:0016757">
    <property type="term" value="F:glycosyltransferase activity"/>
    <property type="evidence" value="ECO:0007669"/>
    <property type="project" value="UniProtKB-KW"/>
</dbReference>
<evidence type="ECO:0000259" key="4">
    <source>
        <dbReference type="Pfam" id="PF08323"/>
    </source>
</evidence>
<dbReference type="InterPro" id="IPR013534">
    <property type="entry name" value="Starch_synth_cat_dom"/>
</dbReference>
<dbReference type="Pfam" id="PF08323">
    <property type="entry name" value="Glyco_transf_5"/>
    <property type="match status" value="1"/>
</dbReference>
<dbReference type="Proteomes" id="UP000321408">
    <property type="component" value="Chromosome"/>
</dbReference>
<sequence>MTDSKPHKNIWVFCFEYAGVAKFGGLGEVSANQCRSLINDPAIDLQIFMPSHGRHRELNKLNLKPRLKPDGTKLVLKGHFDPSYFGKIQDHSLSFMKFQSYSDLGYFEVEIWQGILDNVPINLLVGVNPISANLLNDHEIYGFSTLNGKMGLYAHVMREYMRYCIYEQPELIPDIIHIHDHHPVAALLCCRQELNKMDKDVRTIITMHLLTWPRRELPFFWKCGVNNEPMLVQIGTYRILKNIQEIYEMCQDGEDVAPTLEKIGCAIADRVIAVSENFLNSDIIPNCGEDIIRWKSDFTWNGCDWDYLQNLENIWVKYSEFLPIKSIEDVNSWDLRKYLLENCMGNLPINEPYIKSFEIKMAISKEFNDYPYRPDCSVESFQSDGPLVLITGRVSPQKGIENILLALPYVLSKIPDAKFLFLMVPTTYGLADLQNYMKTARKYPDNVRFIFGIAGSIYMLAHLSSDVYCCPSRWEPFGIVALEAMASKIPVIATYVGGLMESMLHLEDHPKEGTGLLCPNEDVDALQFALVSLITTMQIAEEKKKSPNLTNKDFKKKFENISHPKLRALVENDLLYGEKIRNNALDRVERNFRWEIVSQKLKKIYLSLNY</sequence>
<dbReference type="PANTHER" id="PTHR12526:SF635">
    <property type="entry name" value="GLYCOSYL TRANSFERASE GROUP 1"/>
    <property type="match status" value="1"/>
</dbReference>
<feature type="domain" description="Glycosyl transferase family 1" evidence="3">
    <location>
        <begin position="381"/>
        <end position="534"/>
    </location>
</feature>
<reference evidence="5 6" key="1">
    <citation type="journal article" date="2020" name="Nature">
        <title>Isolation of an archaeon at the prokaryote-eukaryote interface.</title>
        <authorList>
            <person name="Imachi H."/>
            <person name="Nobu M.K."/>
            <person name="Nakahara N."/>
            <person name="Morono Y."/>
            <person name="Ogawara M."/>
            <person name="Takaki Y."/>
            <person name="Takano Y."/>
            <person name="Uematsu K."/>
            <person name="Ikuta T."/>
            <person name="Ito M."/>
            <person name="Matsui Y."/>
            <person name="Miyazaki M."/>
            <person name="Murata K."/>
            <person name="Saito Y."/>
            <person name="Sakai S."/>
            <person name="Song C."/>
            <person name="Tasumi E."/>
            <person name="Yamanaka Y."/>
            <person name="Yamaguchi T."/>
            <person name="Kamagata Y."/>
            <person name="Tamaki H."/>
            <person name="Takai K."/>
        </authorList>
    </citation>
    <scope>NUCLEOTIDE SEQUENCE [LARGE SCALE GENOMIC DNA]</scope>
    <source>
        <strain evidence="5 6">MK-D1</strain>
    </source>
</reference>
<dbReference type="AlphaFoldDB" id="A0A5B9DBY1"/>
<gene>
    <name evidence="5" type="ORF">DSAG12_02090</name>
</gene>
<dbReference type="Gene3D" id="3.40.50.2000">
    <property type="entry name" value="Glycogen Phosphorylase B"/>
    <property type="match status" value="2"/>
</dbReference>
<dbReference type="GeneID" id="41330079"/>
<name>A0A5B9DBY1_9ARCH</name>
<evidence type="ECO:0000259" key="3">
    <source>
        <dbReference type="Pfam" id="PF00534"/>
    </source>
</evidence>
<feature type="domain" description="Starch synthase catalytic" evidence="4">
    <location>
        <begin position="9"/>
        <end position="279"/>
    </location>
</feature>
<keyword evidence="6" id="KW-1185">Reference proteome</keyword>
<keyword evidence="1" id="KW-0328">Glycosyltransferase</keyword>
<evidence type="ECO:0000313" key="6">
    <source>
        <dbReference type="Proteomes" id="UP000321408"/>
    </source>
</evidence>